<dbReference type="SMART" id="SM01080">
    <property type="entry name" value="CHASE2"/>
    <property type="match status" value="1"/>
</dbReference>
<accession>A0A382NMN0</accession>
<dbReference type="InterPro" id="IPR007890">
    <property type="entry name" value="CHASE2"/>
</dbReference>
<reference evidence="2" key="1">
    <citation type="submission" date="2018-05" db="EMBL/GenBank/DDBJ databases">
        <authorList>
            <person name="Lanie J.A."/>
            <person name="Ng W.-L."/>
            <person name="Kazmierczak K.M."/>
            <person name="Andrzejewski T.M."/>
            <person name="Davidsen T.M."/>
            <person name="Wayne K.J."/>
            <person name="Tettelin H."/>
            <person name="Glass J.I."/>
            <person name="Rusch D."/>
            <person name="Podicherti R."/>
            <person name="Tsui H.-C.T."/>
            <person name="Winkler M.E."/>
        </authorList>
    </citation>
    <scope>NUCLEOTIDE SEQUENCE</scope>
</reference>
<dbReference type="Pfam" id="PF05226">
    <property type="entry name" value="CHASE2"/>
    <property type="match status" value="1"/>
</dbReference>
<protein>
    <recommendedName>
        <fullName evidence="1">CHASE2 domain-containing protein</fullName>
    </recommendedName>
</protein>
<proteinExistence type="predicted"/>
<gene>
    <name evidence="2" type="ORF">METZ01_LOCUS313705</name>
</gene>
<name>A0A382NMN0_9ZZZZ</name>
<sequence>MLERLDKSQIFDSEKSYARVSLSWKIPWSVMAPLSLLLTATAIRLYEPAIGTEYRLQIFDRYQQLSPRVPTDVPISIVDIDEGSLARIGQWPWPRQQMADLVDELTALGAAAIVFDVLFSEPDRLSPARLAELLPAGATFDDARAKLRDLPDNDQAFASAISNSNVAIGFALTPDPGPRLPELKPRYATKGPAPDPYLLSFGGAITALPVLETSASGYGYLTHTVGTDEVIRRLPLFVRVGETVYPSLAAEALRIAQGASNHATKTTDPASGNTGRAGLINVRIGRLIVPTDPAG</sequence>
<dbReference type="AlphaFoldDB" id="A0A382NMN0"/>
<feature type="domain" description="CHASE2" evidence="1">
    <location>
        <begin position="51"/>
        <end position="295"/>
    </location>
</feature>
<dbReference type="EMBL" id="UINC01100643">
    <property type="protein sequence ID" value="SVC60851.1"/>
    <property type="molecule type" value="Genomic_DNA"/>
</dbReference>
<organism evidence="2">
    <name type="scientific">marine metagenome</name>
    <dbReference type="NCBI Taxonomy" id="408172"/>
    <lineage>
        <taxon>unclassified sequences</taxon>
        <taxon>metagenomes</taxon>
        <taxon>ecological metagenomes</taxon>
    </lineage>
</organism>
<feature type="non-terminal residue" evidence="2">
    <location>
        <position position="295"/>
    </location>
</feature>
<evidence type="ECO:0000313" key="2">
    <source>
        <dbReference type="EMBL" id="SVC60851.1"/>
    </source>
</evidence>
<evidence type="ECO:0000259" key="1">
    <source>
        <dbReference type="SMART" id="SM01080"/>
    </source>
</evidence>